<dbReference type="EMBL" id="JADCTT010000008">
    <property type="protein sequence ID" value="KAF9748570.1"/>
    <property type="molecule type" value="Genomic_DNA"/>
</dbReference>
<dbReference type="AlphaFoldDB" id="A0A8H7K7I5"/>
<accession>A0A8H7K7I5</accession>
<evidence type="ECO:0000313" key="1">
    <source>
        <dbReference type="EMBL" id="KAF9748570.1"/>
    </source>
</evidence>
<name>A0A8H7K7I5_BIOOC</name>
<reference evidence="1" key="1">
    <citation type="submission" date="2020-10" db="EMBL/GenBank/DDBJ databases">
        <title>High-Quality Genome Resource of Clonostachys rosea strain S41 by Oxford Nanopore Long-Read Sequencing.</title>
        <authorList>
            <person name="Wang H."/>
        </authorList>
    </citation>
    <scope>NUCLEOTIDE SEQUENCE</scope>
    <source>
        <strain evidence="1">S41</strain>
    </source>
</reference>
<comment type="caution">
    <text evidence="1">The sequence shown here is derived from an EMBL/GenBank/DDBJ whole genome shotgun (WGS) entry which is preliminary data.</text>
</comment>
<dbReference type="Proteomes" id="UP000616885">
    <property type="component" value="Unassembled WGS sequence"/>
</dbReference>
<gene>
    <name evidence="1" type="ORF">IM811_016365</name>
</gene>
<sequence>MSIAEEYQIPGYHDPKVDILLLVRDWLERKDSGPWLMVLDNADDMQLFFNSPVAASSSAGLSQAGPGRFSDYVPECRHGSLLVTIRNKQLGIQLAKGQQPVEVSCMNKDESE</sequence>
<evidence type="ECO:0000313" key="2">
    <source>
        <dbReference type="Proteomes" id="UP000616885"/>
    </source>
</evidence>
<protein>
    <submittedName>
        <fullName evidence="1">Uncharacterized protein</fullName>
    </submittedName>
</protein>
<proteinExistence type="predicted"/>
<organism evidence="1 2">
    <name type="scientific">Bionectria ochroleuca</name>
    <name type="common">Gliocladium roseum</name>
    <dbReference type="NCBI Taxonomy" id="29856"/>
    <lineage>
        <taxon>Eukaryota</taxon>
        <taxon>Fungi</taxon>
        <taxon>Dikarya</taxon>
        <taxon>Ascomycota</taxon>
        <taxon>Pezizomycotina</taxon>
        <taxon>Sordariomycetes</taxon>
        <taxon>Hypocreomycetidae</taxon>
        <taxon>Hypocreales</taxon>
        <taxon>Bionectriaceae</taxon>
        <taxon>Clonostachys</taxon>
    </lineage>
</organism>